<dbReference type="PROSITE" id="PS51462">
    <property type="entry name" value="NUDIX"/>
    <property type="match status" value="1"/>
</dbReference>
<dbReference type="GO" id="GO:0019177">
    <property type="term" value="F:dihydroneopterin triphosphate pyrophosphohydrolase activity"/>
    <property type="evidence" value="ECO:0007669"/>
    <property type="project" value="UniProtKB-EC"/>
</dbReference>
<dbReference type="RefSeq" id="WP_385876148.1">
    <property type="nucleotide sequence ID" value="NZ_JBHLXE010000027.1"/>
</dbReference>
<gene>
    <name evidence="4" type="primary">nudB</name>
    <name evidence="4" type="ORF">ACFFIT_02915</name>
</gene>
<reference evidence="4 5" key="1">
    <citation type="submission" date="2024-09" db="EMBL/GenBank/DDBJ databases">
        <authorList>
            <person name="Sun Q."/>
            <person name="Mori K."/>
        </authorList>
    </citation>
    <scope>NUCLEOTIDE SEQUENCE [LARGE SCALE GENOMIC DNA]</scope>
    <source>
        <strain evidence="4 5">CCM 8545</strain>
    </source>
</reference>
<dbReference type="EC" id="3.6.1.67" evidence="4"/>
<comment type="cofactor">
    <cofactor evidence="1">
        <name>Mg(2+)</name>
        <dbReference type="ChEBI" id="CHEBI:18420"/>
    </cofactor>
</comment>
<comment type="caution">
    <text evidence="4">The sequence shown here is derived from an EMBL/GenBank/DDBJ whole genome shotgun (WGS) entry which is preliminary data.</text>
</comment>
<evidence type="ECO:0000313" key="5">
    <source>
        <dbReference type="Proteomes" id="UP001589758"/>
    </source>
</evidence>
<dbReference type="CDD" id="cd04664">
    <property type="entry name" value="NUDIX_DHNTPase_like"/>
    <property type="match status" value="1"/>
</dbReference>
<sequence>MVSVAPQYKKPESVLVVIFSRFDKKVLMLQRKDDSTFWQSVTGSLEEGELPLETAIREVYEETGILIDGQKISLIDCKHSVVFELFENMKKRYAPGVTHNLEHWFLLPLDKVPEIKISEHLAFCWLDLEEAILKTKSPNNAEAINIFVRNF</sequence>
<dbReference type="Gene3D" id="3.90.79.10">
    <property type="entry name" value="Nucleoside Triphosphate Pyrophosphohydrolase"/>
    <property type="match status" value="1"/>
</dbReference>
<dbReference type="EMBL" id="JBHLXE010000027">
    <property type="protein sequence ID" value="MFC0179055.1"/>
    <property type="molecule type" value="Genomic_DNA"/>
</dbReference>
<dbReference type="Proteomes" id="UP001589758">
    <property type="component" value="Unassembled WGS sequence"/>
</dbReference>
<dbReference type="InterPro" id="IPR051325">
    <property type="entry name" value="Nudix_hydrolase_domain"/>
</dbReference>
<name>A0ABV6C7Y5_9GAMM</name>
<dbReference type="PANTHER" id="PTHR21340:SF0">
    <property type="entry name" value="BIS(5'-NUCLEOSYL)-TETRAPHOSPHATASE [ASYMMETRICAL]"/>
    <property type="match status" value="1"/>
</dbReference>
<evidence type="ECO:0000313" key="4">
    <source>
        <dbReference type="EMBL" id="MFC0179055.1"/>
    </source>
</evidence>
<keyword evidence="5" id="KW-1185">Reference proteome</keyword>
<accession>A0ABV6C7Y5</accession>
<dbReference type="InterPro" id="IPR015797">
    <property type="entry name" value="NUDIX_hydrolase-like_dom_sf"/>
</dbReference>
<evidence type="ECO:0000256" key="1">
    <source>
        <dbReference type="ARBA" id="ARBA00001946"/>
    </source>
</evidence>
<protein>
    <submittedName>
        <fullName evidence="4">Dihydroneopterin triphosphate diphosphatase</fullName>
        <ecNumber evidence="4">3.6.1.67</ecNumber>
    </submittedName>
</protein>
<dbReference type="Pfam" id="PF00293">
    <property type="entry name" value="NUDIX"/>
    <property type="match status" value="1"/>
</dbReference>
<dbReference type="InterPro" id="IPR003564">
    <property type="entry name" value="DHNTPase"/>
</dbReference>
<dbReference type="PROSITE" id="PS00893">
    <property type="entry name" value="NUDIX_BOX"/>
    <property type="match status" value="1"/>
</dbReference>
<dbReference type="InterPro" id="IPR000086">
    <property type="entry name" value="NUDIX_hydrolase_dom"/>
</dbReference>
<dbReference type="PRINTS" id="PR01404">
    <property type="entry name" value="NPPPHYDRLASE"/>
</dbReference>
<proteinExistence type="predicted"/>
<feature type="domain" description="Nudix hydrolase" evidence="3">
    <location>
        <begin position="9"/>
        <end position="148"/>
    </location>
</feature>
<keyword evidence="2 4" id="KW-0378">Hydrolase</keyword>
<evidence type="ECO:0000259" key="3">
    <source>
        <dbReference type="PROSITE" id="PS51462"/>
    </source>
</evidence>
<dbReference type="InterPro" id="IPR020084">
    <property type="entry name" value="NUDIX_hydrolase_CS"/>
</dbReference>
<dbReference type="SUPFAM" id="SSF55811">
    <property type="entry name" value="Nudix"/>
    <property type="match status" value="1"/>
</dbReference>
<evidence type="ECO:0000256" key="2">
    <source>
        <dbReference type="ARBA" id="ARBA00022801"/>
    </source>
</evidence>
<organism evidence="4 5">
    <name type="scientific">Thorsellia kenyensis</name>
    <dbReference type="NCBI Taxonomy" id="1549888"/>
    <lineage>
        <taxon>Bacteria</taxon>
        <taxon>Pseudomonadati</taxon>
        <taxon>Pseudomonadota</taxon>
        <taxon>Gammaproteobacteria</taxon>
        <taxon>Enterobacterales</taxon>
        <taxon>Thorselliaceae</taxon>
        <taxon>Thorsellia</taxon>
    </lineage>
</organism>
<dbReference type="PANTHER" id="PTHR21340">
    <property type="entry name" value="DIADENOSINE 5,5-P1,P4-TETRAPHOSPHATE PYROPHOSPHOHYDROLASE MUTT"/>
    <property type="match status" value="1"/>
</dbReference>
<dbReference type="NCBIfam" id="NF006961">
    <property type="entry name" value="PRK09438.1"/>
    <property type="match status" value="1"/>
</dbReference>